<dbReference type="RefSeq" id="WP_103799869.1">
    <property type="nucleotide sequence ID" value="NZ_VMTP01000074.1"/>
</dbReference>
<dbReference type="Proteomes" id="UP000316981">
    <property type="component" value="Unassembled WGS sequence"/>
</dbReference>
<comment type="caution">
    <text evidence="2">The sequence shown here is derived from an EMBL/GenBank/DDBJ whole genome shotgun (WGS) entry which is preliminary data.</text>
</comment>
<evidence type="ECO:0000313" key="2">
    <source>
        <dbReference type="EMBL" id="TVT79539.1"/>
    </source>
</evidence>
<protein>
    <submittedName>
        <fullName evidence="2">Uncharacterized protein</fullName>
    </submittedName>
</protein>
<dbReference type="AlphaFoldDB" id="A0A558F2T3"/>
<organism evidence="2 3">
    <name type="scientific">Acinetobacter colistiniresistens</name>
    <dbReference type="NCBI Taxonomy" id="280145"/>
    <lineage>
        <taxon>Bacteria</taxon>
        <taxon>Pseudomonadati</taxon>
        <taxon>Pseudomonadota</taxon>
        <taxon>Gammaproteobacteria</taxon>
        <taxon>Moraxellales</taxon>
        <taxon>Moraxellaceae</taxon>
        <taxon>Acinetobacter</taxon>
    </lineage>
</organism>
<reference evidence="2 3" key="1">
    <citation type="submission" date="2019-07" db="EMBL/GenBank/DDBJ databases">
        <title>Draft Genome Sequence of the first blaOXA-58-Harboring Acinetobacter colistiniresistens clinical isolate from Brazil.</title>
        <authorList>
            <person name="Favaro L.S."/>
            <person name="Paula-Petroli S.B."/>
            <person name="Moura C.F."/>
            <person name="Tognim M.C.B."/>
            <person name="Venancio E.J."/>
            <person name="Yamada-Ogatta S.F."/>
            <person name="Carrara-Marroni F.E."/>
        </authorList>
    </citation>
    <scope>NUCLEOTIDE SEQUENCE [LARGE SCALE GENOMIC DNA]</scope>
    <source>
        <strain evidence="2 3">DL</strain>
    </source>
</reference>
<gene>
    <name evidence="2" type="ORF">FPV60_14440</name>
</gene>
<evidence type="ECO:0000313" key="3">
    <source>
        <dbReference type="Proteomes" id="UP000316981"/>
    </source>
</evidence>
<feature type="transmembrane region" description="Helical" evidence="1">
    <location>
        <begin position="540"/>
        <end position="562"/>
    </location>
</feature>
<proteinExistence type="predicted"/>
<keyword evidence="1" id="KW-0472">Membrane</keyword>
<evidence type="ECO:0000256" key="1">
    <source>
        <dbReference type="SAM" id="Phobius"/>
    </source>
</evidence>
<keyword evidence="1" id="KW-0812">Transmembrane</keyword>
<dbReference type="EMBL" id="VMTP01000074">
    <property type="protein sequence ID" value="TVT79539.1"/>
    <property type="molecule type" value="Genomic_DNA"/>
</dbReference>
<keyword evidence="1" id="KW-1133">Transmembrane helix</keyword>
<accession>A0A558F2T3</accession>
<name>A0A558F2T3_9GAMM</name>
<sequence>MKIENIIERMLDHEWFDQSYQNAIAQHLRPAVSIPELKSLFNTTISFDADSQFELPTKLPRPSSVSKHPICAYLYSVDQHEYAVIQRWAVNNLHAACILKSIPNKGEKDHQNTIIKVLDRFRLANEAYAVSRQGQQLSKYQQEYLWLWNQLPSHEIPLAQFVKNLRELENDFKLNRFQYLLLLDIRRFYEYVLALKPKKNYSAPPKHIDDPHYLDEHSAILYCPYDMPQKQHPTLFYEELQDEQPNQQYSLNTAQVSPLASQSSYLQHQVSKLTQQHIIRQQHNFSCSKHYPDFNSLSLLVEHCHQVYLTHPEKNKAYLFILLSFLSGVPVEQWLKLQTNQRRVLNNRQKIILENDQYFLRSKFTLFENADFEYKNQLLNQVTYFDLPLIKELVDGLKQAPIVSKEQVNQALKKCREELFIPSLSTKKISVLLHHCIYRHTNNEQLADILTGIDANRSVSISYCSYPVYRLQQNYQSTVEQLSCDLAKKIHITSDPKLRFGSCKAPKPATVTAIFAYLQHQIIQARHNSKMLEMFNHYNIWLWHILLLFTAARPVIGFPGFLRNFDLKQQWLWVSDKEIHSRIDDGRLIPLCDFAVQEVRQFIGYLREFQQLHPEHQSHIQEILSSKKPLLSVYQHGEWQELSPHLISSFTHVMQLNHANWLRHTARAYLTEKADENLILATFGHEQNQQEMGQKFSSLSLQQYRTIATHLNEMQNFYSIDGMYEYA</sequence>